<dbReference type="RefSeq" id="WP_105074423.1">
    <property type="nucleotide sequence ID" value="NZ_JAFLKP010000100.1"/>
</dbReference>
<dbReference type="GO" id="GO:0009252">
    <property type="term" value="P:peptidoglycan biosynthetic process"/>
    <property type="evidence" value="ECO:0007669"/>
    <property type="project" value="UniProtKB-UniPathway"/>
</dbReference>
<keyword evidence="4 7" id="KW-0133">Cell shape</keyword>
<evidence type="ECO:0000256" key="4">
    <source>
        <dbReference type="ARBA" id="ARBA00022960"/>
    </source>
</evidence>
<evidence type="ECO:0000256" key="3">
    <source>
        <dbReference type="ARBA" id="ARBA00022679"/>
    </source>
</evidence>
<sequence length="182" mass="20718">MSFQIDVSRIIPVIIALALLGLFSITGCSTHPPRDKKITGPIDKVVVRKAARQLELHSRGRIAHKYHIALGGSPIGHKYREGDQRTPEGNYVFNWRKPNSQFYKAIHISYPNARDQENSRNLGYKPGGMIMLHGLPTYIQSESMRKQYLNRDWTHGCIAVQNHEIDEIWKLVPDGTPIQILP</sequence>
<evidence type="ECO:0000256" key="1">
    <source>
        <dbReference type="ARBA" id="ARBA00004752"/>
    </source>
</evidence>
<dbReference type="CDD" id="cd16913">
    <property type="entry name" value="YkuD_like"/>
    <property type="match status" value="1"/>
</dbReference>
<dbReference type="PANTHER" id="PTHR36699">
    <property type="entry name" value="LD-TRANSPEPTIDASE"/>
    <property type="match status" value="1"/>
</dbReference>
<dbReference type="UniPathway" id="UPA00219"/>
<comment type="caution">
    <text evidence="9">The sequence shown here is derived from an EMBL/GenBank/DDBJ whole genome shotgun (WGS) entry which is preliminary data.</text>
</comment>
<feature type="active site" description="Nucleophile" evidence="7">
    <location>
        <position position="157"/>
    </location>
</feature>
<dbReference type="EMBL" id="PPGH01000037">
    <property type="protein sequence ID" value="PQJ95394.1"/>
    <property type="molecule type" value="Genomic_DNA"/>
</dbReference>
<feature type="active site" description="Proton donor/acceptor" evidence="7">
    <location>
        <position position="133"/>
    </location>
</feature>
<dbReference type="InterPro" id="IPR038063">
    <property type="entry name" value="Transpep_catalytic_dom"/>
</dbReference>
<dbReference type="PANTHER" id="PTHR36699:SF1">
    <property type="entry name" value="L,D-TRANSPEPTIDASE YAFK-RELATED"/>
    <property type="match status" value="1"/>
</dbReference>
<dbReference type="SUPFAM" id="SSF141523">
    <property type="entry name" value="L,D-transpeptidase catalytic domain-like"/>
    <property type="match status" value="1"/>
</dbReference>
<dbReference type="Pfam" id="PF03734">
    <property type="entry name" value="YkuD"/>
    <property type="match status" value="1"/>
</dbReference>
<dbReference type="OrthoDB" id="9809748at2"/>
<evidence type="ECO:0000313" key="10">
    <source>
        <dbReference type="Proteomes" id="UP000239936"/>
    </source>
</evidence>
<evidence type="ECO:0000256" key="2">
    <source>
        <dbReference type="ARBA" id="ARBA00005992"/>
    </source>
</evidence>
<accession>A0A2S7XNT5</accession>
<dbReference type="Gene3D" id="2.40.440.10">
    <property type="entry name" value="L,D-transpeptidase catalytic domain-like"/>
    <property type="match status" value="1"/>
</dbReference>
<name>A0A2S7XNT5_9GAMM</name>
<gene>
    <name evidence="9" type="ORF">CXB77_14345</name>
</gene>
<reference evidence="9 10" key="1">
    <citation type="submission" date="2018-01" db="EMBL/GenBank/DDBJ databases">
        <title>The complete genome sequence of Chromatium okenii LaCa, a purple sulfur bacterium with a turbulent life.</title>
        <authorList>
            <person name="Luedin S.M."/>
            <person name="Liechti N."/>
            <person name="Storelli N."/>
            <person name="Danza F."/>
            <person name="Wittwer M."/>
            <person name="Pothier J.F."/>
            <person name="Tonolla M.A."/>
        </authorList>
    </citation>
    <scope>NUCLEOTIDE SEQUENCE [LARGE SCALE GENOMIC DNA]</scope>
    <source>
        <strain evidence="9 10">LaCa</strain>
    </source>
</reference>
<protein>
    <recommendedName>
        <fullName evidence="8">L,D-TPase catalytic domain-containing protein</fullName>
    </recommendedName>
</protein>
<dbReference type="GO" id="GO:0071555">
    <property type="term" value="P:cell wall organization"/>
    <property type="evidence" value="ECO:0007669"/>
    <property type="project" value="UniProtKB-UniRule"/>
</dbReference>
<evidence type="ECO:0000313" key="9">
    <source>
        <dbReference type="EMBL" id="PQJ95394.1"/>
    </source>
</evidence>
<evidence type="ECO:0000256" key="6">
    <source>
        <dbReference type="ARBA" id="ARBA00023316"/>
    </source>
</evidence>
<keyword evidence="3" id="KW-0808">Transferase</keyword>
<dbReference type="GO" id="GO:0016740">
    <property type="term" value="F:transferase activity"/>
    <property type="evidence" value="ECO:0007669"/>
    <property type="project" value="UniProtKB-KW"/>
</dbReference>
<keyword evidence="10" id="KW-1185">Reference proteome</keyword>
<dbReference type="InterPro" id="IPR005490">
    <property type="entry name" value="LD_TPept_cat_dom"/>
</dbReference>
<dbReference type="GO" id="GO:0004180">
    <property type="term" value="F:carboxypeptidase activity"/>
    <property type="evidence" value="ECO:0007669"/>
    <property type="project" value="UniProtKB-ARBA"/>
</dbReference>
<evidence type="ECO:0000259" key="8">
    <source>
        <dbReference type="PROSITE" id="PS52029"/>
    </source>
</evidence>
<dbReference type="AlphaFoldDB" id="A0A2S7XNT5"/>
<comment type="similarity">
    <text evidence="2">Belongs to the YkuD family.</text>
</comment>
<feature type="domain" description="L,D-TPase catalytic" evidence="8">
    <location>
        <begin position="43"/>
        <end position="181"/>
    </location>
</feature>
<evidence type="ECO:0000256" key="5">
    <source>
        <dbReference type="ARBA" id="ARBA00022984"/>
    </source>
</evidence>
<keyword evidence="6 7" id="KW-0961">Cell wall biogenesis/degradation</keyword>
<dbReference type="GO" id="GO:0008360">
    <property type="term" value="P:regulation of cell shape"/>
    <property type="evidence" value="ECO:0007669"/>
    <property type="project" value="UniProtKB-UniRule"/>
</dbReference>
<dbReference type="Proteomes" id="UP000239936">
    <property type="component" value="Unassembled WGS sequence"/>
</dbReference>
<evidence type="ECO:0000256" key="7">
    <source>
        <dbReference type="PROSITE-ProRule" id="PRU01373"/>
    </source>
</evidence>
<proteinExistence type="inferred from homology"/>
<keyword evidence="5 7" id="KW-0573">Peptidoglycan synthesis</keyword>
<dbReference type="PROSITE" id="PS52029">
    <property type="entry name" value="LD_TPASE"/>
    <property type="match status" value="1"/>
</dbReference>
<organism evidence="9 10">
    <name type="scientific">Chromatium okenii</name>
    <dbReference type="NCBI Taxonomy" id="61644"/>
    <lineage>
        <taxon>Bacteria</taxon>
        <taxon>Pseudomonadati</taxon>
        <taxon>Pseudomonadota</taxon>
        <taxon>Gammaproteobacteria</taxon>
        <taxon>Chromatiales</taxon>
        <taxon>Chromatiaceae</taxon>
        <taxon>Chromatium</taxon>
    </lineage>
</organism>
<comment type="pathway">
    <text evidence="1 7">Cell wall biogenesis; peptidoglycan biosynthesis.</text>
</comment>